<dbReference type="InterPro" id="IPR016181">
    <property type="entry name" value="Acyl_CoA_acyltransferase"/>
</dbReference>
<keyword evidence="1 5" id="KW-0808">Transferase</keyword>
<dbReference type="Proteomes" id="UP001596516">
    <property type="component" value="Unassembled WGS sequence"/>
</dbReference>
<keyword evidence="2 5" id="KW-0012">Acyltransferase</keyword>
<evidence type="ECO:0000256" key="3">
    <source>
        <dbReference type="ARBA" id="ARBA00038502"/>
    </source>
</evidence>
<dbReference type="GO" id="GO:0016746">
    <property type="term" value="F:acyltransferase activity"/>
    <property type="evidence" value="ECO:0007669"/>
    <property type="project" value="UniProtKB-KW"/>
</dbReference>
<dbReference type="InterPro" id="IPR000182">
    <property type="entry name" value="GNAT_dom"/>
</dbReference>
<dbReference type="PANTHER" id="PTHR43792">
    <property type="entry name" value="GNAT FAMILY, PUTATIVE (AFU_ORTHOLOGUE AFUA_3G00765)-RELATED-RELATED"/>
    <property type="match status" value="1"/>
</dbReference>
<dbReference type="EC" id="2.3.-.-" evidence="5"/>
<keyword evidence="6" id="KW-1185">Reference proteome</keyword>
<evidence type="ECO:0000256" key="1">
    <source>
        <dbReference type="ARBA" id="ARBA00022679"/>
    </source>
</evidence>
<dbReference type="RefSeq" id="WP_377403927.1">
    <property type="nucleotide sequence ID" value="NZ_JBHTFQ010000006.1"/>
</dbReference>
<comment type="caution">
    <text evidence="5">The sequence shown here is derived from an EMBL/GenBank/DDBJ whole genome shotgun (WGS) entry which is preliminary data.</text>
</comment>
<name>A0ABW2UN71_9RHOB</name>
<sequence length="171" mass="18638">MLIATDRLLLRPMVADDAGDLRRIVTRPEVGRMLFVFPPDWTLAAAGAFIEATAFHGAPPFRLAITRAGRFIGSIGVGAGDEPSIFYFLDPVEAGQRLGAEAVHGFVDALFRHYPMPALGAEVFQDNPASARLLERIGFRKTGAATHSSAARVEPAAIWLYRLTRKEYKAA</sequence>
<comment type="similarity">
    <text evidence="3">Belongs to the acetyltransferase family. RimJ subfamily.</text>
</comment>
<protein>
    <submittedName>
        <fullName evidence="5">GNAT family N-acetyltransferase</fullName>
        <ecNumber evidence="5">2.3.-.-</ecNumber>
    </submittedName>
</protein>
<proteinExistence type="inferred from homology"/>
<gene>
    <name evidence="5" type="ORF">ACFQXB_12100</name>
</gene>
<feature type="domain" description="N-acetyltransferase" evidence="4">
    <location>
        <begin position="8"/>
        <end position="165"/>
    </location>
</feature>
<evidence type="ECO:0000313" key="6">
    <source>
        <dbReference type="Proteomes" id="UP001596516"/>
    </source>
</evidence>
<dbReference type="SUPFAM" id="SSF55729">
    <property type="entry name" value="Acyl-CoA N-acyltransferases (Nat)"/>
    <property type="match status" value="1"/>
</dbReference>
<evidence type="ECO:0000259" key="4">
    <source>
        <dbReference type="PROSITE" id="PS51186"/>
    </source>
</evidence>
<dbReference type="InterPro" id="IPR051531">
    <property type="entry name" value="N-acetyltransferase"/>
</dbReference>
<evidence type="ECO:0000256" key="2">
    <source>
        <dbReference type="ARBA" id="ARBA00023315"/>
    </source>
</evidence>
<dbReference type="Pfam" id="PF13302">
    <property type="entry name" value="Acetyltransf_3"/>
    <property type="match status" value="1"/>
</dbReference>
<evidence type="ECO:0000313" key="5">
    <source>
        <dbReference type="EMBL" id="MFC7704939.1"/>
    </source>
</evidence>
<dbReference type="PANTHER" id="PTHR43792:SF8">
    <property type="entry name" value="[RIBOSOMAL PROTEIN US5]-ALANINE N-ACETYLTRANSFERASE"/>
    <property type="match status" value="1"/>
</dbReference>
<dbReference type="EMBL" id="JBHTFQ010000006">
    <property type="protein sequence ID" value="MFC7704939.1"/>
    <property type="molecule type" value="Genomic_DNA"/>
</dbReference>
<dbReference type="PROSITE" id="PS51186">
    <property type="entry name" value="GNAT"/>
    <property type="match status" value="1"/>
</dbReference>
<organism evidence="5 6">
    <name type="scientific">Plastorhodobacter daqingensis</name>
    <dbReference type="NCBI Taxonomy" id="1387281"/>
    <lineage>
        <taxon>Bacteria</taxon>
        <taxon>Pseudomonadati</taxon>
        <taxon>Pseudomonadota</taxon>
        <taxon>Alphaproteobacteria</taxon>
        <taxon>Rhodobacterales</taxon>
        <taxon>Paracoccaceae</taxon>
        <taxon>Plastorhodobacter</taxon>
    </lineage>
</organism>
<accession>A0ABW2UN71</accession>
<reference evidence="6" key="1">
    <citation type="journal article" date="2019" name="Int. J. Syst. Evol. Microbiol.">
        <title>The Global Catalogue of Microorganisms (GCM) 10K type strain sequencing project: providing services to taxonomists for standard genome sequencing and annotation.</title>
        <authorList>
            <consortium name="The Broad Institute Genomics Platform"/>
            <consortium name="The Broad Institute Genome Sequencing Center for Infectious Disease"/>
            <person name="Wu L."/>
            <person name="Ma J."/>
        </authorList>
    </citation>
    <scope>NUCLEOTIDE SEQUENCE [LARGE SCALE GENOMIC DNA]</scope>
    <source>
        <strain evidence="6">CGMCC 1.12750</strain>
    </source>
</reference>
<dbReference type="Gene3D" id="3.40.630.30">
    <property type="match status" value="1"/>
</dbReference>